<protein>
    <submittedName>
        <fullName evidence="1">Uncharacterized protein</fullName>
    </submittedName>
</protein>
<proteinExistence type="predicted"/>
<accession>A0ABQ6NSU6</accession>
<dbReference type="Proteomes" id="UP001285921">
    <property type="component" value="Unassembled WGS sequence"/>
</dbReference>
<gene>
    <name evidence="1" type="ORF">PghCCS26_47650</name>
</gene>
<reference evidence="1 2" key="1">
    <citation type="submission" date="2023-05" db="EMBL/GenBank/DDBJ databases">
        <title>Draft genome of Paenibacillus sp. CCS26.</title>
        <authorList>
            <person name="Akita H."/>
            <person name="Shinto Y."/>
            <person name="Kimura Z."/>
        </authorList>
    </citation>
    <scope>NUCLEOTIDE SEQUENCE [LARGE SCALE GENOMIC DNA]</scope>
    <source>
        <strain evidence="1 2">CCS26</strain>
    </source>
</reference>
<evidence type="ECO:0000313" key="1">
    <source>
        <dbReference type="EMBL" id="GMK47635.1"/>
    </source>
</evidence>
<dbReference type="EMBL" id="BTCL01000021">
    <property type="protein sequence ID" value="GMK47635.1"/>
    <property type="molecule type" value="Genomic_DNA"/>
</dbReference>
<keyword evidence="2" id="KW-1185">Reference proteome</keyword>
<name>A0ABQ6NSU6_9BACL</name>
<organism evidence="1 2">
    <name type="scientific">Paenibacillus glycanilyticus</name>
    <dbReference type="NCBI Taxonomy" id="126569"/>
    <lineage>
        <taxon>Bacteria</taxon>
        <taxon>Bacillati</taxon>
        <taxon>Bacillota</taxon>
        <taxon>Bacilli</taxon>
        <taxon>Bacillales</taxon>
        <taxon>Paenibacillaceae</taxon>
        <taxon>Paenibacillus</taxon>
    </lineage>
</organism>
<comment type="caution">
    <text evidence="1">The sequence shown here is derived from an EMBL/GenBank/DDBJ whole genome shotgun (WGS) entry which is preliminary data.</text>
</comment>
<dbReference type="Pfam" id="PF26325">
    <property type="entry name" value="YhjD"/>
    <property type="match status" value="1"/>
</dbReference>
<sequence>MNANSKKLYGNGRWEASRIMLPEHREQYIELMERDRIKAAGLKPDRPPASRDELQLMHDYVLLPMAKKIAEKNRHQLEEKGRTLKPLFVKVTNIVLTRMQQDIEQVSIALKRSNITIFPGESVDGVASYAYKCRGHEGGFAITREYARTTIGTMIARYIDGVFSVNET</sequence>
<evidence type="ECO:0000313" key="2">
    <source>
        <dbReference type="Proteomes" id="UP001285921"/>
    </source>
</evidence>
<dbReference type="InterPro" id="IPR058600">
    <property type="entry name" value="YhjD-like"/>
</dbReference>
<dbReference type="RefSeq" id="WP_317981555.1">
    <property type="nucleotide sequence ID" value="NZ_BTCL01000021.1"/>
</dbReference>